<dbReference type="Pfam" id="PF00593">
    <property type="entry name" value="TonB_dep_Rec_b-barrel"/>
    <property type="match status" value="1"/>
</dbReference>
<keyword evidence="11 14" id="KW-0472">Membrane</keyword>
<dbReference type="Pfam" id="PF07715">
    <property type="entry name" value="Plug"/>
    <property type="match status" value="1"/>
</dbReference>
<keyword evidence="3 14" id="KW-0813">Transport</keyword>
<dbReference type="Proteomes" id="UP000648984">
    <property type="component" value="Unassembled WGS sequence"/>
</dbReference>
<evidence type="ECO:0000256" key="3">
    <source>
        <dbReference type="ARBA" id="ARBA00022448"/>
    </source>
</evidence>
<dbReference type="CDD" id="cd01347">
    <property type="entry name" value="ligand_gated_channel"/>
    <property type="match status" value="1"/>
</dbReference>
<evidence type="ECO:0000256" key="14">
    <source>
        <dbReference type="PROSITE-ProRule" id="PRU01360"/>
    </source>
</evidence>
<dbReference type="NCBIfam" id="TIGR01783">
    <property type="entry name" value="TonB-siderophor"/>
    <property type="match status" value="1"/>
</dbReference>
<keyword evidence="5" id="KW-0410">Iron transport</keyword>
<evidence type="ECO:0000256" key="6">
    <source>
        <dbReference type="ARBA" id="ARBA00022692"/>
    </source>
</evidence>
<keyword evidence="9" id="KW-0406">Ion transport</keyword>
<evidence type="ECO:0000256" key="12">
    <source>
        <dbReference type="ARBA" id="ARBA00023170"/>
    </source>
</evidence>
<evidence type="ECO:0000256" key="15">
    <source>
        <dbReference type="RuleBase" id="RU003357"/>
    </source>
</evidence>
<keyword evidence="20" id="KW-1185">Reference proteome</keyword>
<keyword evidence="10 15" id="KW-0798">TonB box</keyword>
<keyword evidence="13 14" id="KW-0998">Cell outer membrane</keyword>
<dbReference type="InterPro" id="IPR039426">
    <property type="entry name" value="TonB-dep_rcpt-like"/>
</dbReference>
<name>A0ABX1Q734_9RHOO</name>
<protein>
    <submittedName>
        <fullName evidence="19">TonB-dependent siderophore receptor</fullName>
    </submittedName>
</protein>
<feature type="domain" description="TonB-dependent receptor-like beta-barrel" evidence="17">
    <location>
        <begin position="232"/>
        <end position="672"/>
    </location>
</feature>
<feature type="signal peptide" evidence="16">
    <location>
        <begin position="1"/>
        <end position="26"/>
    </location>
</feature>
<accession>A0ABX1Q734</accession>
<sequence length="703" mass="76216">MSFDFRLKPVAFAMFAVLGSGSLVHAADAVLSPVLVQGEAERADGPVQGYRATRSATFTKTDTPLKEVPASITVVPESLIKDQAMSGMSDVLRYVPGTTAAQGEGNRDQMVIRGNNTTADFFVNGIRDDAQIFRDLYNLERVEVLKGPGGMTFGRGGAGGVVNRVTKRPVFGLVAEVGVTVGSFDQLRGTVDVGNKLNDAAAWRLNAMAERADSFRDGVDLKRYAFNPSVTLTPGGNTALTLAYERLYDERTADRGIPSQGDRPFDTRRSTFFGNADQSKSRAMVDAISAVLEHDFGGVQLKNSFRVTQYDKFYQNVFAGGAVNGAGTVRISAYNSSNLRTNFFNQTDLTTRFATGGLQHTLLAGVELGHQDSDNERNTGFFGNAANATVSAANPFARATSFRFNGTDANNTVTSDTFAAYLQDQIALSEHWKVLAGLRYDQFKVELDDKRTTTTRQDLSRTDNEVSPRAGLIWTPTPAQTYYASYSYAFLPSGEQLSLAANTDDLAPEKAVNYEIGARWDLAPELTLSAALFRLDREDMKVADPRDPASGRLVQSGEQRTEGVEVGLQGRITPWWQVYAGYANLDAEITQTTSSAPKGSKVGLVPEHMASLWNRFDFGGGWGAGLGVVHQSSVYTSFSNAVKLPAFTRVDGALYYSFAGGKTRLALNVENLFDKKYYPTAHSDTNISPGAPLNAKLTLSTAF</sequence>
<dbReference type="PANTHER" id="PTHR32552">
    <property type="entry name" value="FERRICHROME IRON RECEPTOR-RELATED"/>
    <property type="match status" value="1"/>
</dbReference>
<evidence type="ECO:0000256" key="13">
    <source>
        <dbReference type="ARBA" id="ARBA00023237"/>
    </source>
</evidence>
<proteinExistence type="inferred from homology"/>
<evidence type="ECO:0000256" key="1">
    <source>
        <dbReference type="ARBA" id="ARBA00004571"/>
    </source>
</evidence>
<evidence type="ECO:0000256" key="5">
    <source>
        <dbReference type="ARBA" id="ARBA00022496"/>
    </source>
</evidence>
<dbReference type="InterPro" id="IPR010105">
    <property type="entry name" value="TonB_sidphr_rcpt"/>
</dbReference>
<evidence type="ECO:0000256" key="4">
    <source>
        <dbReference type="ARBA" id="ARBA00022452"/>
    </source>
</evidence>
<keyword evidence="6 14" id="KW-0812">Transmembrane</keyword>
<dbReference type="Gene3D" id="2.40.170.20">
    <property type="entry name" value="TonB-dependent receptor, beta-barrel domain"/>
    <property type="match status" value="1"/>
</dbReference>
<dbReference type="InterPro" id="IPR012910">
    <property type="entry name" value="Plug_dom"/>
</dbReference>
<dbReference type="SUPFAM" id="SSF56935">
    <property type="entry name" value="Porins"/>
    <property type="match status" value="1"/>
</dbReference>
<keyword evidence="7 16" id="KW-0732">Signal</keyword>
<dbReference type="EMBL" id="WTVQ01000004">
    <property type="protein sequence ID" value="NMG73813.1"/>
    <property type="molecule type" value="Genomic_DNA"/>
</dbReference>
<evidence type="ECO:0000256" key="16">
    <source>
        <dbReference type="SAM" id="SignalP"/>
    </source>
</evidence>
<dbReference type="InterPro" id="IPR037066">
    <property type="entry name" value="Plug_dom_sf"/>
</dbReference>
<evidence type="ECO:0000256" key="7">
    <source>
        <dbReference type="ARBA" id="ARBA00022729"/>
    </source>
</evidence>
<evidence type="ECO:0000313" key="20">
    <source>
        <dbReference type="Proteomes" id="UP000648984"/>
    </source>
</evidence>
<evidence type="ECO:0000256" key="8">
    <source>
        <dbReference type="ARBA" id="ARBA00023004"/>
    </source>
</evidence>
<reference evidence="19 20" key="1">
    <citation type="submission" date="2019-12" db="EMBL/GenBank/DDBJ databases">
        <title>Comparative genomics gives insights into the taxonomy of the Azoarcus-Aromatoleum group and reveals separate origins of nif in the plant-associated Azoarcus and non-plant-associated Aromatoleum sub-groups.</title>
        <authorList>
            <person name="Lafos M."/>
            <person name="Maluk M."/>
            <person name="Batista M."/>
            <person name="Junghare M."/>
            <person name="Carmona M."/>
            <person name="Faoro H."/>
            <person name="Cruz L.M."/>
            <person name="Battistoni F."/>
            <person name="De Souza E."/>
            <person name="Pedrosa F."/>
            <person name="Chen W.-M."/>
            <person name="Poole P.S."/>
            <person name="Dixon R.A."/>
            <person name="James E.K."/>
        </authorList>
    </citation>
    <scope>NUCLEOTIDE SEQUENCE [LARGE SCALE GENOMIC DNA]</scope>
    <source>
        <strain evidence="19 20">22Lin</strain>
    </source>
</reference>
<organism evidence="19 20">
    <name type="scientific">Aromatoleum diolicum</name>
    <dbReference type="NCBI Taxonomy" id="75796"/>
    <lineage>
        <taxon>Bacteria</taxon>
        <taxon>Pseudomonadati</taxon>
        <taxon>Pseudomonadota</taxon>
        <taxon>Betaproteobacteria</taxon>
        <taxon>Rhodocyclales</taxon>
        <taxon>Rhodocyclaceae</taxon>
        <taxon>Aromatoleum</taxon>
    </lineage>
</organism>
<gene>
    <name evidence="19" type="ORF">GPA25_03480</name>
</gene>
<keyword evidence="8" id="KW-0408">Iron</keyword>
<feature type="chain" id="PRO_5045382253" evidence="16">
    <location>
        <begin position="27"/>
        <end position="703"/>
    </location>
</feature>
<evidence type="ECO:0000313" key="19">
    <source>
        <dbReference type="EMBL" id="NMG73813.1"/>
    </source>
</evidence>
<feature type="domain" description="TonB-dependent receptor plug" evidence="18">
    <location>
        <begin position="65"/>
        <end position="161"/>
    </location>
</feature>
<evidence type="ECO:0000256" key="2">
    <source>
        <dbReference type="ARBA" id="ARBA00009810"/>
    </source>
</evidence>
<dbReference type="InterPro" id="IPR000531">
    <property type="entry name" value="Beta-barrel_TonB"/>
</dbReference>
<evidence type="ECO:0000259" key="18">
    <source>
        <dbReference type="Pfam" id="PF07715"/>
    </source>
</evidence>
<dbReference type="PROSITE" id="PS52016">
    <property type="entry name" value="TONB_DEPENDENT_REC_3"/>
    <property type="match status" value="1"/>
</dbReference>
<comment type="subcellular location">
    <subcellularLocation>
        <location evidence="1 14">Cell outer membrane</location>
        <topology evidence="1 14">Multi-pass membrane protein</topology>
    </subcellularLocation>
</comment>
<comment type="similarity">
    <text evidence="2 14 15">Belongs to the TonB-dependent receptor family.</text>
</comment>
<keyword evidence="4 14" id="KW-1134">Transmembrane beta strand</keyword>
<evidence type="ECO:0000256" key="11">
    <source>
        <dbReference type="ARBA" id="ARBA00023136"/>
    </source>
</evidence>
<evidence type="ECO:0000256" key="10">
    <source>
        <dbReference type="ARBA" id="ARBA00023077"/>
    </source>
</evidence>
<comment type="caution">
    <text evidence="19">The sequence shown here is derived from an EMBL/GenBank/DDBJ whole genome shotgun (WGS) entry which is preliminary data.</text>
</comment>
<dbReference type="Gene3D" id="2.170.130.10">
    <property type="entry name" value="TonB-dependent receptor, plug domain"/>
    <property type="match status" value="1"/>
</dbReference>
<dbReference type="PANTHER" id="PTHR32552:SF68">
    <property type="entry name" value="FERRICHROME OUTER MEMBRANE TRANSPORTER_PHAGE RECEPTOR"/>
    <property type="match status" value="1"/>
</dbReference>
<keyword evidence="12 19" id="KW-0675">Receptor</keyword>
<evidence type="ECO:0000256" key="9">
    <source>
        <dbReference type="ARBA" id="ARBA00023065"/>
    </source>
</evidence>
<evidence type="ECO:0000259" key="17">
    <source>
        <dbReference type="Pfam" id="PF00593"/>
    </source>
</evidence>
<dbReference type="InterPro" id="IPR036942">
    <property type="entry name" value="Beta-barrel_TonB_sf"/>
</dbReference>
<dbReference type="RefSeq" id="WP_169258968.1">
    <property type="nucleotide sequence ID" value="NZ_WTVQ01000004.1"/>
</dbReference>